<evidence type="ECO:0000313" key="2">
    <source>
        <dbReference type="EMBL" id="KAK3579932.1"/>
    </source>
</evidence>
<sequence>RLGTTNPVDTGKALDRDTVHSLQDILRDAQLHSERRSSKDLSIDAQYNRAQKKRLQHLEEFLKHLESEKREEEFDPMKVLECRYLRLSPYNVEQLERMVRESGRDPGIHCHSDLSKVNIFEKPTTSESI</sequence>
<dbReference type="Proteomes" id="UP001195483">
    <property type="component" value="Unassembled WGS sequence"/>
</dbReference>
<evidence type="ECO:0000313" key="3">
    <source>
        <dbReference type="Proteomes" id="UP001195483"/>
    </source>
</evidence>
<dbReference type="AlphaFoldDB" id="A0AAE0VK86"/>
<feature type="non-terminal residue" evidence="2">
    <location>
        <position position="129"/>
    </location>
</feature>
<gene>
    <name evidence="2" type="ORF">CHS0354_014043</name>
</gene>
<proteinExistence type="predicted"/>
<keyword evidence="1" id="KW-0175">Coiled coil</keyword>
<dbReference type="EMBL" id="JAEAOA010000859">
    <property type="protein sequence ID" value="KAK3579932.1"/>
    <property type="molecule type" value="Genomic_DNA"/>
</dbReference>
<reference evidence="2" key="2">
    <citation type="journal article" date="2021" name="Genome Biol. Evol.">
        <title>Developing a high-quality reference genome for a parasitic bivalve with doubly uniparental inheritance (Bivalvia: Unionida).</title>
        <authorList>
            <person name="Smith C.H."/>
        </authorList>
    </citation>
    <scope>NUCLEOTIDE SEQUENCE</scope>
    <source>
        <strain evidence="2">CHS0354</strain>
        <tissue evidence="2">Mantle</tissue>
    </source>
</reference>
<protein>
    <submittedName>
        <fullName evidence="2">Uncharacterized protein</fullName>
    </submittedName>
</protein>
<evidence type="ECO:0000256" key="1">
    <source>
        <dbReference type="SAM" id="Coils"/>
    </source>
</evidence>
<reference evidence="2" key="1">
    <citation type="journal article" date="2021" name="Genome Biol. Evol.">
        <title>A High-Quality Reference Genome for a Parasitic Bivalve with Doubly Uniparental Inheritance (Bivalvia: Unionida).</title>
        <authorList>
            <person name="Smith C.H."/>
        </authorList>
    </citation>
    <scope>NUCLEOTIDE SEQUENCE</scope>
    <source>
        <strain evidence="2">CHS0354</strain>
    </source>
</reference>
<accession>A0AAE0VK86</accession>
<reference evidence="2" key="3">
    <citation type="submission" date="2023-05" db="EMBL/GenBank/DDBJ databases">
        <authorList>
            <person name="Smith C.H."/>
        </authorList>
    </citation>
    <scope>NUCLEOTIDE SEQUENCE</scope>
    <source>
        <strain evidence="2">CHS0354</strain>
        <tissue evidence="2">Mantle</tissue>
    </source>
</reference>
<keyword evidence="3" id="KW-1185">Reference proteome</keyword>
<name>A0AAE0VK86_9BIVA</name>
<comment type="caution">
    <text evidence="2">The sequence shown here is derived from an EMBL/GenBank/DDBJ whole genome shotgun (WGS) entry which is preliminary data.</text>
</comment>
<organism evidence="2 3">
    <name type="scientific">Potamilus streckersoni</name>
    <dbReference type="NCBI Taxonomy" id="2493646"/>
    <lineage>
        <taxon>Eukaryota</taxon>
        <taxon>Metazoa</taxon>
        <taxon>Spiralia</taxon>
        <taxon>Lophotrochozoa</taxon>
        <taxon>Mollusca</taxon>
        <taxon>Bivalvia</taxon>
        <taxon>Autobranchia</taxon>
        <taxon>Heteroconchia</taxon>
        <taxon>Palaeoheterodonta</taxon>
        <taxon>Unionida</taxon>
        <taxon>Unionoidea</taxon>
        <taxon>Unionidae</taxon>
        <taxon>Ambleminae</taxon>
        <taxon>Lampsilini</taxon>
        <taxon>Potamilus</taxon>
    </lineage>
</organism>
<feature type="coiled-coil region" evidence="1">
    <location>
        <begin position="48"/>
        <end position="75"/>
    </location>
</feature>